<dbReference type="SFLD" id="SFLDS00003">
    <property type="entry name" value="Haloacid_Dehalogenase"/>
    <property type="match status" value="1"/>
</dbReference>
<dbReference type="Proteomes" id="UP000798808">
    <property type="component" value="Unassembled WGS sequence"/>
</dbReference>
<dbReference type="PANTHER" id="PTHR31284">
    <property type="entry name" value="ACID PHOSPHATASE-LIKE PROTEIN"/>
    <property type="match status" value="1"/>
</dbReference>
<dbReference type="InterPro" id="IPR005519">
    <property type="entry name" value="Acid_phosphat_B-like"/>
</dbReference>
<dbReference type="RefSeq" id="WP_155175541.1">
    <property type="nucleotide sequence ID" value="NZ_BAAAFL010000003.1"/>
</dbReference>
<accession>A0ABW9RWE0</accession>
<sequence length="277" mass="31561">MKQLLRKYYILFIASSLLVACATENQTTKVASTSSSVSPEKQMSQQLVTSVLWYQKSAEMVAAYLQAYKYAEMLVDSKLKTIRSKLPLAVVLDIDETVLDNSPYEAQLIEKGKTYESSTWKIWTDEARAKALPGALDFVNFAKEKGIEVFYISNRKTDELDATIENLKKYRFPNADTTHVILKSTTSDKTARRKKVASTHTILVYVGDNLTDYSELYADRGSDMGKDLVMKNKNELLYNFVILPNPMYGEWEGAIYDNDYGISNEMKLQKRLQTLDK</sequence>
<organism evidence="3 4">
    <name type="scientific">Fulvivirga kasyanovii</name>
    <dbReference type="NCBI Taxonomy" id="396812"/>
    <lineage>
        <taxon>Bacteria</taxon>
        <taxon>Pseudomonadati</taxon>
        <taxon>Bacteroidota</taxon>
        <taxon>Cytophagia</taxon>
        <taxon>Cytophagales</taxon>
        <taxon>Fulvivirgaceae</taxon>
        <taxon>Fulvivirga</taxon>
    </lineage>
</organism>
<dbReference type="PANTHER" id="PTHR31284:SF10">
    <property type="entry name" value="ACID PHOSPHATASE-LIKE PROTEIN"/>
    <property type="match status" value="1"/>
</dbReference>
<keyword evidence="3" id="KW-0449">Lipoprotein</keyword>
<dbReference type="PROSITE" id="PS51257">
    <property type="entry name" value="PROKAR_LIPOPROTEIN"/>
    <property type="match status" value="1"/>
</dbReference>
<reference evidence="3 4" key="1">
    <citation type="submission" date="2019-02" db="EMBL/GenBank/DDBJ databases">
        <authorList>
            <person name="Goldberg S.R."/>
            <person name="Haltli B.A."/>
            <person name="Correa H."/>
            <person name="Russell K.G."/>
        </authorList>
    </citation>
    <scope>NUCLEOTIDE SEQUENCE [LARGE SCALE GENOMIC DNA]</scope>
    <source>
        <strain evidence="3 4">JCM 16186</strain>
    </source>
</reference>
<dbReference type="InterPro" id="IPR036412">
    <property type="entry name" value="HAD-like_sf"/>
</dbReference>
<dbReference type="InterPro" id="IPR023214">
    <property type="entry name" value="HAD_sf"/>
</dbReference>
<evidence type="ECO:0000256" key="1">
    <source>
        <dbReference type="ARBA" id="ARBA00022729"/>
    </source>
</evidence>
<dbReference type="PIRSF" id="PIRSF019271">
    <property type="entry name" value="Acid_Ptase_C"/>
    <property type="match status" value="1"/>
</dbReference>
<name>A0ABW9RWE0_9BACT</name>
<feature type="chain" id="PRO_5046599618" evidence="2">
    <location>
        <begin position="23"/>
        <end position="277"/>
    </location>
</feature>
<dbReference type="SUPFAM" id="SSF56784">
    <property type="entry name" value="HAD-like"/>
    <property type="match status" value="1"/>
</dbReference>
<dbReference type="SFLD" id="SFLDG01125">
    <property type="entry name" value="C1.1:_Acid_Phosphatase_Like"/>
    <property type="match status" value="1"/>
</dbReference>
<dbReference type="NCBIfam" id="TIGR01533">
    <property type="entry name" value="lipo_e_P4"/>
    <property type="match status" value="1"/>
</dbReference>
<evidence type="ECO:0000313" key="3">
    <source>
        <dbReference type="EMBL" id="MTI28221.1"/>
    </source>
</evidence>
<dbReference type="InterPro" id="IPR006423">
    <property type="entry name" value="Lipo_e_P4"/>
</dbReference>
<dbReference type="Gene3D" id="3.40.50.1000">
    <property type="entry name" value="HAD superfamily/HAD-like"/>
    <property type="match status" value="1"/>
</dbReference>
<evidence type="ECO:0000313" key="4">
    <source>
        <dbReference type="Proteomes" id="UP000798808"/>
    </source>
</evidence>
<gene>
    <name evidence="3" type="ORF">E1163_24915</name>
</gene>
<keyword evidence="4" id="KW-1185">Reference proteome</keyword>
<feature type="signal peptide" evidence="2">
    <location>
        <begin position="1"/>
        <end position="22"/>
    </location>
</feature>
<protein>
    <submittedName>
        <fullName evidence="3">5'-nucleotidase, lipoprotein e(P4) family</fullName>
    </submittedName>
</protein>
<evidence type="ECO:0000256" key="2">
    <source>
        <dbReference type="SAM" id="SignalP"/>
    </source>
</evidence>
<keyword evidence="1 2" id="KW-0732">Signal</keyword>
<proteinExistence type="predicted"/>
<dbReference type="Pfam" id="PF03767">
    <property type="entry name" value="Acid_phosphat_B"/>
    <property type="match status" value="1"/>
</dbReference>
<comment type="caution">
    <text evidence="3">The sequence shown here is derived from an EMBL/GenBank/DDBJ whole genome shotgun (WGS) entry which is preliminary data.</text>
</comment>
<dbReference type="EMBL" id="SMLW01000657">
    <property type="protein sequence ID" value="MTI28221.1"/>
    <property type="molecule type" value="Genomic_DNA"/>
</dbReference>